<keyword evidence="5" id="KW-1185">Reference proteome</keyword>
<dbReference type="Gene3D" id="3.80.10.10">
    <property type="entry name" value="Ribonuclease Inhibitor"/>
    <property type="match status" value="1"/>
</dbReference>
<dbReference type="EMBL" id="CALTRL010006237">
    <property type="protein sequence ID" value="CAH7690225.1"/>
    <property type="molecule type" value="Genomic_DNA"/>
</dbReference>
<name>A0AAV0BVF6_PHAPC</name>
<dbReference type="InterPro" id="IPR032675">
    <property type="entry name" value="LRR_dom_sf"/>
</dbReference>
<organism evidence="4 5">
    <name type="scientific">Phakopsora pachyrhizi</name>
    <name type="common">Asian soybean rust disease fungus</name>
    <dbReference type="NCBI Taxonomy" id="170000"/>
    <lineage>
        <taxon>Eukaryota</taxon>
        <taxon>Fungi</taxon>
        <taxon>Dikarya</taxon>
        <taxon>Basidiomycota</taxon>
        <taxon>Pucciniomycotina</taxon>
        <taxon>Pucciniomycetes</taxon>
        <taxon>Pucciniales</taxon>
        <taxon>Phakopsoraceae</taxon>
        <taxon>Phakopsora</taxon>
    </lineage>
</organism>
<evidence type="ECO:0000313" key="5">
    <source>
        <dbReference type="Proteomes" id="UP001153365"/>
    </source>
</evidence>
<feature type="compositionally biased region" description="Polar residues" evidence="3">
    <location>
        <begin position="1"/>
        <end position="24"/>
    </location>
</feature>
<evidence type="ECO:0000256" key="2">
    <source>
        <dbReference type="ARBA" id="ARBA00022737"/>
    </source>
</evidence>
<comment type="caution">
    <text evidence="4">The sequence shown here is derived from an EMBL/GenBank/DDBJ whole genome shotgun (WGS) entry which is preliminary data.</text>
</comment>
<dbReference type="Pfam" id="PF13855">
    <property type="entry name" value="LRR_8"/>
    <property type="match status" value="1"/>
</dbReference>
<gene>
    <name evidence="4" type="ORF">PPACK8108_LOCUS25508</name>
</gene>
<dbReference type="InterPro" id="IPR003591">
    <property type="entry name" value="Leu-rich_rpt_typical-subtyp"/>
</dbReference>
<dbReference type="AlphaFoldDB" id="A0AAV0BVF6"/>
<keyword evidence="2" id="KW-0677">Repeat</keyword>
<dbReference type="PROSITE" id="PS51450">
    <property type="entry name" value="LRR"/>
    <property type="match status" value="1"/>
</dbReference>
<protein>
    <submittedName>
        <fullName evidence="4">Expressed protein</fullName>
    </submittedName>
</protein>
<sequence>MNHSDSLTVNQQSTESIATSTSEMTSIQHIQPSSSSISPSTTDDGEEEELLTSLDSSSSSNAFFRLSGNNYSLPKAKPSRSRKSLRVFDLISKINDHITLIETRNDWNQLWINVQSLDQILINDEARRLSFYKTNAKFFPMIFRVFNEVDRLVTKVLKAQDKGFSKKLNRTDARGLANPPPAFINDLSIEEKPDDRTSKMFLSNLEKIIIGDSNQLSFSSSGLSEMPKILFEIKSILNWYLSFEGGEDIVDKLVKNFDFKGVGDAGSSRLRDRSEEVLKSIHILDLSNNKLNSIPDDLLQLFPSLSQLKLSNNPFKYLPPSIITRLPNLKRLELRSIRFRPSNSIELLNQALNSPPPSIPSLAILCLRKMYRSNALPIYKESSFLNPTTLSLSSEEHWNSTLLMTYLSTSSICESCDRLYLKHQLQDLFQACEFYSSLKNITIGPIRLCRSCLILHLGPGSSLRAASSNPSRRNLEDRLPKVHKFSEELSDILTCECCICMHFKTNGTSDWSV</sequence>
<evidence type="ECO:0000256" key="3">
    <source>
        <dbReference type="SAM" id="MobiDB-lite"/>
    </source>
</evidence>
<dbReference type="SMART" id="SM00369">
    <property type="entry name" value="LRR_TYP"/>
    <property type="match status" value="2"/>
</dbReference>
<reference evidence="4" key="1">
    <citation type="submission" date="2022-06" db="EMBL/GenBank/DDBJ databases">
        <authorList>
            <consortium name="SYNGENTA / RWTH Aachen University"/>
        </authorList>
    </citation>
    <scope>NUCLEOTIDE SEQUENCE</scope>
</reference>
<evidence type="ECO:0000256" key="1">
    <source>
        <dbReference type="ARBA" id="ARBA00022614"/>
    </source>
</evidence>
<feature type="compositionally biased region" description="Low complexity" evidence="3">
    <location>
        <begin position="25"/>
        <end position="42"/>
    </location>
</feature>
<accession>A0AAV0BVF6</accession>
<dbReference type="InterPro" id="IPR001611">
    <property type="entry name" value="Leu-rich_rpt"/>
</dbReference>
<evidence type="ECO:0000313" key="4">
    <source>
        <dbReference type="EMBL" id="CAH7690225.1"/>
    </source>
</evidence>
<feature type="region of interest" description="Disordered" evidence="3">
    <location>
        <begin position="1"/>
        <end position="54"/>
    </location>
</feature>
<proteinExistence type="predicted"/>
<keyword evidence="1" id="KW-0433">Leucine-rich repeat</keyword>
<dbReference type="Proteomes" id="UP001153365">
    <property type="component" value="Unassembled WGS sequence"/>
</dbReference>
<dbReference type="SUPFAM" id="SSF52058">
    <property type="entry name" value="L domain-like"/>
    <property type="match status" value="1"/>
</dbReference>